<feature type="region of interest" description="Disordered" evidence="1">
    <location>
        <begin position="1"/>
        <end position="31"/>
    </location>
</feature>
<dbReference type="STRING" id="1223545.GS4_15_00190"/>
<protein>
    <submittedName>
        <fullName evidence="2">Uncharacterized protein</fullName>
    </submittedName>
</protein>
<sequence length="179" mass="18331">MDIDTAPSVTVLTLPTDGPSTAAGRTASGAEQTVPVPGWGVLDSMVERFAPEAAIALAADFAGTVSAWSTAPSRVVYTVAGGRDVLVGLSYQTAPTEILAAVWTGLSVAIARTLRDNMFEGAIVVDSDHPGADALVERLADLGIPVAGGSRAPEESSEVGTEIDDVVRVVALTARESVR</sequence>
<evidence type="ECO:0000313" key="3">
    <source>
        <dbReference type="Proteomes" id="UP000011666"/>
    </source>
</evidence>
<accession>M0QIF0</accession>
<dbReference type="Proteomes" id="UP000011666">
    <property type="component" value="Unassembled WGS sequence"/>
</dbReference>
<dbReference type="RefSeq" id="WP_007620470.1">
    <property type="nucleotide sequence ID" value="NZ_BANX01000015.1"/>
</dbReference>
<proteinExistence type="predicted"/>
<evidence type="ECO:0000256" key="1">
    <source>
        <dbReference type="SAM" id="MobiDB-lite"/>
    </source>
</evidence>
<comment type="caution">
    <text evidence="2">The sequence shown here is derived from an EMBL/GenBank/DDBJ whole genome shotgun (WGS) entry which is preliminary data.</text>
</comment>
<organism evidence="2 3">
    <name type="scientific">Gordonia soli NBRC 108243</name>
    <dbReference type="NCBI Taxonomy" id="1223545"/>
    <lineage>
        <taxon>Bacteria</taxon>
        <taxon>Bacillati</taxon>
        <taxon>Actinomycetota</taxon>
        <taxon>Actinomycetes</taxon>
        <taxon>Mycobacteriales</taxon>
        <taxon>Gordoniaceae</taxon>
        <taxon>Gordonia</taxon>
    </lineage>
</organism>
<dbReference type="EMBL" id="BANX01000015">
    <property type="protein sequence ID" value="GAC68370.1"/>
    <property type="molecule type" value="Genomic_DNA"/>
</dbReference>
<name>M0QIF0_9ACTN</name>
<dbReference type="eggNOG" id="ENOG5032P97">
    <property type="taxonomic scope" value="Bacteria"/>
</dbReference>
<dbReference type="OrthoDB" id="9974750at2"/>
<dbReference type="AlphaFoldDB" id="M0QIF0"/>
<reference evidence="2 3" key="1">
    <citation type="submission" date="2013-01" db="EMBL/GenBank/DDBJ databases">
        <title>Whole genome shotgun sequence of Gordonia soli NBRC 108243.</title>
        <authorList>
            <person name="Isaki-Nakamura S."/>
            <person name="Hosoyama A."/>
            <person name="Tsuchikane K."/>
            <person name="Ando Y."/>
            <person name="Baba S."/>
            <person name="Ohji S."/>
            <person name="Hamada M."/>
            <person name="Tamura T."/>
            <person name="Yamazoe A."/>
            <person name="Yamazaki S."/>
            <person name="Fujita N."/>
        </authorList>
    </citation>
    <scope>NUCLEOTIDE SEQUENCE [LARGE SCALE GENOMIC DNA]</scope>
    <source>
        <strain evidence="2 3">NBRC 108243</strain>
    </source>
</reference>
<gene>
    <name evidence="2" type="ORF">GS4_15_00190</name>
</gene>
<keyword evidence="3" id="KW-1185">Reference proteome</keyword>
<evidence type="ECO:0000313" key="2">
    <source>
        <dbReference type="EMBL" id="GAC68370.1"/>
    </source>
</evidence>